<dbReference type="EMBL" id="JAMXFF010000018">
    <property type="protein sequence ID" value="MCT7967309.1"/>
    <property type="molecule type" value="Genomic_DNA"/>
</dbReference>
<reference evidence="2 3" key="1">
    <citation type="journal article" date="2022" name="Front. Microbiol.">
        <title>High genomic differentiation and limited gene flow indicate recent cryptic speciation within the genus Laspinema (cyanobacteria).</title>
        <authorList>
            <person name="Stanojkovic A."/>
            <person name="Skoupy S."/>
            <person name="Skaloud P."/>
            <person name="Dvorak P."/>
        </authorList>
    </citation>
    <scope>NUCLEOTIDE SEQUENCE [LARGE SCALE GENOMIC DNA]</scope>
    <source>
        <strain evidence="2 3">D2a</strain>
    </source>
</reference>
<feature type="signal peptide" evidence="1">
    <location>
        <begin position="1"/>
        <end position="25"/>
    </location>
</feature>
<dbReference type="SMART" id="SM00028">
    <property type="entry name" value="TPR"/>
    <property type="match status" value="2"/>
</dbReference>
<dbReference type="Proteomes" id="UP001525890">
    <property type="component" value="Unassembled WGS sequence"/>
</dbReference>
<accession>A0ABT2MRD3</accession>
<keyword evidence="3" id="KW-1185">Reference proteome</keyword>
<dbReference type="PROSITE" id="PS51257">
    <property type="entry name" value="PROKAR_LIPOPROTEIN"/>
    <property type="match status" value="1"/>
</dbReference>
<dbReference type="SUPFAM" id="SSF48452">
    <property type="entry name" value="TPR-like"/>
    <property type="match status" value="1"/>
</dbReference>
<sequence length="188" mass="20550">MKPTLIGSGLLTVAACLCLKMPVLAATAADSKLDFEVAVNATAEIAQAPENTYNAWGNECSNLVEQQRFSEAIAACDRAITLKPDYSLALTHRCMALLELDRYQDAVDSCRRALTGDGNWGDRTEASGWLKFGGSLIRFAAEKPNPNQAVPLLQQALLAFDKSLEIEPANPNTRQLRNELERLIQDLT</sequence>
<proteinExistence type="predicted"/>
<comment type="caution">
    <text evidence="2">The sequence shown here is derived from an EMBL/GenBank/DDBJ whole genome shotgun (WGS) entry which is preliminary data.</text>
</comment>
<evidence type="ECO:0000256" key="1">
    <source>
        <dbReference type="SAM" id="SignalP"/>
    </source>
</evidence>
<feature type="chain" id="PRO_5046900771" evidence="1">
    <location>
        <begin position="26"/>
        <end position="188"/>
    </location>
</feature>
<evidence type="ECO:0000313" key="3">
    <source>
        <dbReference type="Proteomes" id="UP001525890"/>
    </source>
</evidence>
<dbReference type="InterPro" id="IPR019734">
    <property type="entry name" value="TPR_rpt"/>
</dbReference>
<dbReference type="RefSeq" id="WP_368006898.1">
    <property type="nucleotide sequence ID" value="NZ_JAMXFF010000018.1"/>
</dbReference>
<evidence type="ECO:0000313" key="2">
    <source>
        <dbReference type="EMBL" id="MCT7967309.1"/>
    </source>
</evidence>
<dbReference type="Gene3D" id="1.25.40.10">
    <property type="entry name" value="Tetratricopeptide repeat domain"/>
    <property type="match status" value="1"/>
</dbReference>
<protein>
    <submittedName>
        <fullName evidence="2">Tetratricopeptide repeat protein</fullName>
    </submittedName>
</protein>
<gene>
    <name evidence="2" type="ORF">NG799_13280</name>
</gene>
<dbReference type="InterPro" id="IPR011990">
    <property type="entry name" value="TPR-like_helical_dom_sf"/>
</dbReference>
<name>A0ABT2MRD3_9CYAN</name>
<keyword evidence="1" id="KW-0732">Signal</keyword>
<organism evidence="2 3">
    <name type="scientific">Laspinema palackyanum D2a</name>
    <dbReference type="NCBI Taxonomy" id="2953684"/>
    <lineage>
        <taxon>Bacteria</taxon>
        <taxon>Bacillati</taxon>
        <taxon>Cyanobacteriota</taxon>
        <taxon>Cyanophyceae</taxon>
        <taxon>Oscillatoriophycideae</taxon>
        <taxon>Oscillatoriales</taxon>
        <taxon>Laspinemataceae</taxon>
        <taxon>Laspinema</taxon>
        <taxon>Laspinema palackyanum</taxon>
    </lineage>
</organism>